<accession>A0A381FQM0</accession>
<evidence type="ECO:0000313" key="2">
    <source>
        <dbReference type="Proteomes" id="UP000254282"/>
    </source>
</evidence>
<dbReference type="EMBL" id="UFVR01000004">
    <property type="protein sequence ID" value="SUX48462.1"/>
    <property type="molecule type" value="Genomic_DNA"/>
</dbReference>
<protein>
    <submittedName>
        <fullName evidence="1">Uncharacterized protein</fullName>
    </submittedName>
</protein>
<sequence length="69" mass="8250">MENRIEIKKKDLQQILFLLISKIEKLNSDSIFIDKRLIRMIVLVILTIRKYNIVKSVGRSKQLIIIKQR</sequence>
<dbReference type="AlphaFoldDB" id="A0A381FQM0"/>
<proteinExistence type="predicted"/>
<dbReference type="Proteomes" id="UP000254282">
    <property type="component" value="Unassembled WGS sequence"/>
</dbReference>
<evidence type="ECO:0000313" key="1">
    <source>
        <dbReference type="EMBL" id="SUX48462.1"/>
    </source>
</evidence>
<dbReference type="RefSeq" id="WP_115621568.1">
    <property type="nucleotide sequence ID" value="NZ_UFVR01000004.1"/>
</dbReference>
<name>A0A381FQM0_9FLAO</name>
<organism evidence="1 2">
    <name type="scientific">Chryseobacterium indoltheticum</name>
    <dbReference type="NCBI Taxonomy" id="254"/>
    <lineage>
        <taxon>Bacteria</taxon>
        <taxon>Pseudomonadati</taxon>
        <taxon>Bacteroidota</taxon>
        <taxon>Flavobacteriia</taxon>
        <taxon>Flavobacteriales</taxon>
        <taxon>Weeksellaceae</taxon>
        <taxon>Chryseobacterium group</taxon>
        <taxon>Chryseobacterium</taxon>
    </lineage>
</organism>
<gene>
    <name evidence="1" type="ORF">NCTC13532_04079</name>
</gene>
<reference evidence="1 2" key="1">
    <citation type="submission" date="2018-06" db="EMBL/GenBank/DDBJ databases">
        <authorList>
            <consortium name="Pathogen Informatics"/>
            <person name="Doyle S."/>
        </authorList>
    </citation>
    <scope>NUCLEOTIDE SEQUENCE [LARGE SCALE GENOMIC DNA]</scope>
    <source>
        <strain evidence="1 2">NCTC13532</strain>
    </source>
</reference>